<evidence type="ECO:0000256" key="7">
    <source>
        <dbReference type="ARBA" id="ARBA00023319"/>
    </source>
</evidence>
<gene>
    <name evidence="12" type="ORF">I6G47_25910</name>
    <name evidence="13" type="ORF">SAMN05421547_110154</name>
</gene>
<evidence type="ECO:0000313" key="12">
    <source>
        <dbReference type="EMBL" id="QPS80386.1"/>
    </source>
</evidence>
<keyword evidence="5" id="KW-0574">Periplasm</keyword>
<feature type="domain" description="Pili assembly chaperone N-terminal" evidence="10">
    <location>
        <begin position="26"/>
        <end position="148"/>
    </location>
</feature>
<dbReference type="PROSITE" id="PS00635">
    <property type="entry name" value="PILI_CHAPERONE"/>
    <property type="match status" value="1"/>
</dbReference>
<comment type="subcellular location">
    <subcellularLocation>
        <location evidence="1 8">Periplasm</location>
    </subcellularLocation>
</comment>
<sequence>MLTIKRSYGLAAILLSLLLGTAAQASVTLTGTRIIFPSGEKEATIQLTNEGSKPALVQTWLDKGNNQESPENIDVPFVITPTIMRIEAGKSQTLRIIYSGEALPADKESLFWLNVLDVPPKAEMEGDSNNLQFAFRTRVKLMYRPSNLPGNAQEAPAQLQWSVDVDAKNQPVLKARNPSAFVVNVAGVEVQLGGKSFEAGVGPVLPGQVATFPIKEPAGVNMAGAAGATVMFSSINDWGASLNHEARIGNSAQ</sequence>
<dbReference type="Pfam" id="PF02753">
    <property type="entry name" value="PapD_C"/>
    <property type="match status" value="1"/>
</dbReference>
<dbReference type="InterPro" id="IPR036316">
    <property type="entry name" value="Pili_assmbl_chap_C_dom_sf"/>
</dbReference>
<reference evidence="12 15" key="2">
    <citation type="submission" date="2020-12" db="EMBL/GenBank/DDBJ databases">
        <title>FDA dAtabase for Regulatory Grade micrObial Sequences (FDA-ARGOS): Supporting development and validation of Infectious Disease Dx tests.</title>
        <authorList>
            <person name="Sproer C."/>
            <person name="Gronow S."/>
            <person name="Severitt S."/>
            <person name="Schroder I."/>
            <person name="Tallon L."/>
            <person name="Sadzewicz L."/>
            <person name="Zhao X."/>
            <person name="Boylan J."/>
            <person name="Ott S."/>
            <person name="Bowen H."/>
            <person name="Vavikolanu K."/>
            <person name="Mehta A."/>
            <person name="Aluvathingal J."/>
            <person name="Nadendla S."/>
            <person name="Lowell S."/>
            <person name="Myers T."/>
            <person name="Yan Y."/>
            <person name="Sichtig H."/>
        </authorList>
    </citation>
    <scope>NUCLEOTIDE SEQUENCE [LARGE SCALE GENOMIC DNA]</scope>
    <source>
        <strain evidence="12 15">FDAARGOS_890</strain>
    </source>
</reference>
<dbReference type="FunFam" id="2.60.40.10:FF:000458">
    <property type="entry name" value="Molecular chaperone FimC"/>
    <property type="match status" value="1"/>
</dbReference>
<dbReference type="PANTHER" id="PTHR30251:SF2">
    <property type="entry name" value="FIMBRIAL CHAPERONE YADV-RELATED"/>
    <property type="match status" value="1"/>
</dbReference>
<reference evidence="13 14" key="1">
    <citation type="submission" date="2016-10" db="EMBL/GenBank/DDBJ databases">
        <authorList>
            <person name="de Groot N.N."/>
        </authorList>
    </citation>
    <scope>NUCLEOTIDE SEQUENCE [LARGE SCALE GENOMIC DNA]</scope>
    <source>
        <strain evidence="13 14">LMG 24775</strain>
    </source>
</reference>
<proteinExistence type="inferred from homology"/>
<dbReference type="Proteomes" id="UP000595064">
    <property type="component" value="Chromosome"/>
</dbReference>
<dbReference type="InterPro" id="IPR016148">
    <property type="entry name" value="Pili_assmbl_chaperone_C"/>
</dbReference>
<dbReference type="PRINTS" id="PR00969">
    <property type="entry name" value="CHAPERONPILI"/>
</dbReference>
<dbReference type="Proteomes" id="UP000183417">
    <property type="component" value="Unassembled WGS sequence"/>
</dbReference>
<dbReference type="InterPro" id="IPR001829">
    <property type="entry name" value="Pili_assmbl_chaperone_bac"/>
</dbReference>
<dbReference type="EMBL" id="FNPE01000010">
    <property type="protein sequence ID" value="SDZ00208.1"/>
    <property type="molecule type" value="Genomic_DNA"/>
</dbReference>
<feature type="chain" id="PRO_5044558477" evidence="9">
    <location>
        <begin position="26"/>
        <end position="253"/>
    </location>
</feature>
<organism evidence="13 14">
    <name type="scientific">Delftia lacustris</name>
    <dbReference type="NCBI Taxonomy" id="558537"/>
    <lineage>
        <taxon>Bacteria</taxon>
        <taxon>Pseudomonadati</taxon>
        <taxon>Pseudomonadota</taxon>
        <taxon>Betaproteobacteria</taxon>
        <taxon>Burkholderiales</taxon>
        <taxon>Comamonadaceae</taxon>
        <taxon>Delftia</taxon>
    </lineage>
</organism>
<evidence type="ECO:0000259" key="10">
    <source>
        <dbReference type="Pfam" id="PF00345"/>
    </source>
</evidence>
<dbReference type="InterPro" id="IPR018046">
    <property type="entry name" value="Pili_assmbl_chaperone_CS"/>
</dbReference>
<keyword evidence="6 8" id="KW-0143">Chaperone</keyword>
<dbReference type="InterPro" id="IPR013783">
    <property type="entry name" value="Ig-like_fold"/>
</dbReference>
<evidence type="ECO:0000256" key="2">
    <source>
        <dbReference type="ARBA" id="ARBA00007399"/>
    </source>
</evidence>
<dbReference type="SUPFAM" id="SSF49584">
    <property type="entry name" value="Periplasmic chaperone C-domain"/>
    <property type="match status" value="1"/>
</dbReference>
<dbReference type="InterPro" id="IPR050643">
    <property type="entry name" value="Periplasmic_pilus_chap"/>
</dbReference>
<dbReference type="KEGG" id="dla:I6G47_25910"/>
<evidence type="ECO:0000313" key="13">
    <source>
        <dbReference type="EMBL" id="SDZ00208.1"/>
    </source>
</evidence>
<dbReference type="InterPro" id="IPR016147">
    <property type="entry name" value="Pili_assmbl_chaperone_N"/>
</dbReference>
<keyword evidence="4 9" id="KW-0732">Signal</keyword>
<evidence type="ECO:0000313" key="14">
    <source>
        <dbReference type="Proteomes" id="UP000183417"/>
    </source>
</evidence>
<name>A0A1H3PGU2_9BURK</name>
<evidence type="ECO:0000256" key="1">
    <source>
        <dbReference type="ARBA" id="ARBA00004418"/>
    </source>
</evidence>
<evidence type="ECO:0000259" key="11">
    <source>
        <dbReference type="Pfam" id="PF02753"/>
    </source>
</evidence>
<accession>A0A1H3PGU2</accession>
<dbReference type="EMBL" id="CP065748">
    <property type="protein sequence ID" value="QPS80386.1"/>
    <property type="molecule type" value="Genomic_DNA"/>
</dbReference>
<evidence type="ECO:0000256" key="6">
    <source>
        <dbReference type="ARBA" id="ARBA00023186"/>
    </source>
</evidence>
<dbReference type="RefSeq" id="WP_016452763.1">
    <property type="nucleotide sequence ID" value="NZ_CP065748.1"/>
</dbReference>
<dbReference type="InterPro" id="IPR008962">
    <property type="entry name" value="PapD-like_sf"/>
</dbReference>
<dbReference type="GeneID" id="94690010"/>
<comment type="similarity">
    <text evidence="2 8">Belongs to the periplasmic pilus chaperone family.</text>
</comment>
<keyword evidence="15" id="KW-1185">Reference proteome</keyword>
<keyword evidence="7" id="KW-0393">Immunoglobulin domain</keyword>
<dbReference type="AlphaFoldDB" id="A0A1H3PGU2"/>
<feature type="domain" description="Pili assembly chaperone C-terminal" evidence="11">
    <location>
        <begin position="176"/>
        <end position="240"/>
    </location>
</feature>
<dbReference type="SUPFAM" id="SSF49354">
    <property type="entry name" value="PapD-like"/>
    <property type="match status" value="1"/>
</dbReference>
<evidence type="ECO:0000256" key="8">
    <source>
        <dbReference type="RuleBase" id="RU003918"/>
    </source>
</evidence>
<evidence type="ECO:0000256" key="5">
    <source>
        <dbReference type="ARBA" id="ARBA00022764"/>
    </source>
</evidence>
<evidence type="ECO:0000313" key="15">
    <source>
        <dbReference type="Proteomes" id="UP000595064"/>
    </source>
</evidence>
<dbReference type="Gene3D" id="2.60.40.10">
    <property type="entry name" value="Immunoglobulins"/>
    <property type="match status" value="2"/>
</dbReference>
<evidence type="ECO:0000256" key="9">
    <source>
        <dbReference type="SAM" id="SignalP"/>
    </source>
</evidence>
<evidence type="ECO:0000256" key="4">
    <source>
        <dbReference type="ARBA" id="ARBA00022729"/>
    </source>
</evidence>
<evidence type="ECO:0000256" key="3">
    <source>
        <dbReference type="ARBA" id="ARBA00022558"/>
    </source>
</evidence>
<keyword evidence="3" id="KW-1029">Fimbrium biogenesis</keyword>
<feature type="signal peptide" evidence="9">
    <location>
        <begin position="1"/>
        <end position="25"/>
    </location>
</feature>
<dbReference type="GO" id="GO:0030288">
    <property type="term" value="C:outer membrane-bounded periplasmic space"/>
    <property type="evidence" value="ECO:0007669"/>
    <property type="project" value="InterPro"/>
</dbReference>
<dbReference type="GO" id="GO:0071555">
    <property type="term" value="P:cell wall organization"/>
    <property type="evidence" value="ECO:0007669"/>
    <property type="project" value="InterPro"/>
</dbReference>
<protein>
    <submittedName>
        <fullName evidence="12">Fimbria/pilus periplasmic chaperone</fullName>
    </submittedName>
    <submittedName>
        <fullName evidence="13">P pilus assembly protein, chaperone PapD</fullName>
    </submittedName>
</protein>
<dbReference type="PANTHER" id="PTHR30251">
    <property type="entry name" value="PILUS ASSEMBLY CHAPERONE"/>
    <property type="match status" value="1"/>
</dbReference>
<dbReference type="Pfam" id="PF00345">
    <property type="entry name" value="PapD_N"/>
    <property type="match status" value="1"/>
</dbReference>